<keyword evidence="1" id="KW-0812">Transmembrane</keyword>
<keyword evidence="3" id="KW-1185">Reference proteome</keyword>
<keyword evidence="1" id="KW-1133">Transmembrane helix</keyword>
<gene>
    <name evidence="2" type="ORF">K3169_12195</name>
</gene>
<evidence type="ECO:0000313" key="3">
    <source>
        <dbReference type="Proteomes" id="UP001063228"/>
    </source>
</evidence>
<organism evidence="2 3">
    <name type="scientific">Pseudomonas phytophila</name>
    <dbReference type="NCBI Taxonomy" id="2867264"/>
    <lineage>
        <taxon>Bacteria</taxon>
        <taxon>Pseudomonadati</taxon>
        <taxon>Pseudomonadota</taxon>
        <taxon>Gammaproteobacteria</taxon>
        <taxon>Pseudomonadales</taxon>
        <taxon>Pseudomonadaceae</taxon>
        <taxon>Pseudomonas</taxon>
    </lineage>
</organism>
<keyword evidence="1" id="KW-0472">Membrane</keyword>
<reference evidence="2" key="1">
    <citation type="submission" date="2021-08" db="EMBL/GenBank/DDBJ databases">
        <title>Complete genome sequence of Pseudomonas phytophila.</title>
        <authorList>
            <person name="Weir B.S."/>
            <person name="Templeton M.D."/>
            <person name="Arshed S."/>
            <person name="Andersen M.T."/>
            <person name="Jayaraman J."/>
        </authorList>
    </citation>
    <scope>NUCLEOTIDE SEQUENCE</scope>
    <source>
        <strain evidence="2">ICMP 23753</strain>
    </source>
</reference>
<proteinExistence type="predicted"/>
<dbReference type="RefSeq" id="WP_122704689.1">
    <property type="nucleotide sequence ID" value="NZ_CP081201.1"/>
</dbReference>
<protein>
    <recommendedName>
        <fullName evidence="4">DUF962 domain-containing protein</fullName>
    </recommendedName>
</protein>
<evidence type="ECO:0000313" key="2">
    <source>
        <dbReference type="EMBL" id="UXZ98561.1"/>
    </source>
</evidence>
<sequence length="74" mass="7935">MAKRLLNLHIGQWRGDAKNHKRSTQHLIAVPLLLLATLLIVDGIFSMSVISLAVGIIGMIAALGIERHGQSLAA</sequence>
<feature type="transmembrane region" description="Helical" evidence="1">
    <location>
        <begin position="47"/>
        <end position="65"/>
    </location>
</feature>
<name>A0ABY6FKR3_9PSED</name>
<dbReference type="Proteomes" id="UP001063228">
    <property type="component" value="Chromosome"/>
</dbReference>
<accession>A0ABY6FKR3</accession>
<dbReference type="EMBL" id="CP081201">
    <property type="protein sequence ID" value="UXZ98561.1"/>
    <property type="molecule type" value="Genomic_DNA"/>
</dbReference>
<evidence type="ECO:0000256" key="1">
    <source>
        <dbReference type="SAM" id="Phobius"/>
    </source>
</evidence>
<evidence type="ECO:0008006" key="4">
    <source>
        <dbReference type="Google" id="ProtNLM"/>
    </source>
</evidence>